<evidence type="ECO:0000313" key="2">
    <source>
        <dbReference type="Proteomes" id="UP000485058"/>
    </source>
</evidence>
<protein>
    <submittedName>
        <fullName evidence="1">Diaminohydroxyphosphoribosylaminopyrimidine deaminase</fullName>
    </submittedName>
</protein>
<keyword evidence="2" id="KW-1185">Reference proteome</keyword>
<dbReference type="EMBL" id="BLLF01001181">
    <property type="protein sequence ID" value="GFH17641.1"/>
    <property type="molecule type" value="Genomic_DNA"/>
</dbReference>
<organism evidence="1 2">
    <name type="scientific">Haematococcus lacustris</name>
    <name type="common">Green alga</name>
    <name type="synonym">Haematococcus pluvialis</name>
    <dbReference type="NCBI Taxonomy" id="44745"/>
    <lineage>
        <taxon>Eukaryota</taxon>
        <taxon>Viridiplantae</taxon>
        <taxon>Chlorophyta</taxon>
        <taxon>core chlorophytes</taxon>
        <taxon>Chlorophyceae</taxon>
        <taxon>CS clade</taxon>
        <taxon>Chlamydomonadales</taxon>
        <taxon>Haematococcaceae</taxon>
        <taxon>Haematococcus</taxon>
    </lineage>
</organism>
<gene>
    <name evidence="1" type="ORF">HaLaN_14318</name>
</gene>
<reference evidence="1 2" key="1">
    <citation type="submission" date="2020-02" db="EMBL/GenBank/DDBJ databases">
        <title>Draft genome sequence of Haematococcus lacustris strain NIES-144.</title>
        <authorList>
            <person name="Morimoto D."/>
            <person name="Nakagawa S."/>
            <person name="Yoshida T."/>
            <person name="Sawayama S."/>
        </authorList>
    </citation>
    <scope>NUCLEOTIDE SEQUENCE [LARGE SCALE GENOMIC DNA]</scope>
    <source>
        <strain evidence="1 2">NIES-144</strain>
    </source>
</reference>
<feature type="non-terminal residue" evidence="1">
    <location>
        <position position="1"/>
    </location>
</feature>
<proteinExistence type="predicted"/>
<name>A0A699Z6A0_HAELA</name>
<sequence>DWNSGSSLWENPYSYSKTMAERRAHQLAAKASHWDLAALGVVDVRDLAAAHCLAAFTPAAKGSHTCRWRLPAPSTHGVGAAAV</sequence>
<dbReference type="AlphaFoldDB" id="A0A699Z6A0"/>
<evidence type="ECO:0000313" key="1">
    <source>
        <dbReference type="EMBL" id="GFH17641.1"/>
    </source>
</evidence>
<dbReference type="Gene3D" id="3.40.50.720">
    <property type="entry name" value="NAD(P)-binding Rossmann-like Domain"/>
    <property type="match status" value="1"/>
</dbReference>
<accession>A0A699Z6A0</accession>
<dbReference type="Proteomes" id="UP000485058">
    <property type="component" value="Unassembled WGS sequence"/>
</dbReference>
<comment type="caution">
    <text evidence="1">The sequence shown here is derived from an EMBL/GenBank/DDBJ whole genome shotgun (WGS) entry which is preliminary data.</text>
</comment>